<reference evidence="4" key="1">
    <citation type="submission" date="2019-09" db="EMBL/GenBank/DDBJ databases">
        <title>Antimicrobial potential of Antarctic Bacteria.</title>
        <authorList>
            <person name="Benaud N."/>
            <person name="Edwards R.J."/>
            <person name="Ferrari B.C."/>
        </authorList>
    </citation>
    <scope>NUCLEOTIDE SEQUENCE [LARGE SCALE GENOMIC DNA]</scope>
    <source>
        <strain evidence="4">INR9</strain>
    </source>
</reference>
<dbReference type="KEGG" id="lse:F1C12_20190"/>
<keyword evidence="1" id="KW-0175">Coiled coil</keyword>
<evidence type="ECO:0000313" key="3">
    <source>
        <dbReference type="EMBL" id="QNE37204.1"/>
    </source>
</evidence>
<name>A0A7G6YFD9_9MICO</name>
<protein>
    <submittedName>
        <fullName evidence="3">Uncharacterized protein</fullName>
    </submittedName>
</protein>
<dbReference type="Proteomes" id="UP000515511">
    <property type="component" value="Chromosome"/>
</dbReference>
<organism evidence="3 4">
    <name type="scientific">Leifsonia shinshuensis</name>
    <dbReference type="NCBI Taxonomy" id="150026"/>
    <lineage>
        <taxon>Bacteria</taxon>
        <taxon>Bacillati</taxon>
        <taxon>Actinomycetota</taxon>
        <taxon>Actinomycetes</taxon>
        <taxon>Micrococcales</taxon>
        <taxon>Microbacteriaceae</taxon>
        <taxon>Leifsonia</taxon>
    </lineage>
</organism>
<evidence type="ECO:0000256" key="2">
    <source>
        <dbReference type="SAM" id="MobiDB-lite"/>
    </source>
</evidence>
<feature type="region of interest" description="Disordered" evidence="2">
    <location>
        <begin position="22"/>
        <end position="41"/>
    </location>
</feature>
<sequence>MAKRGRSGEANRREASYARLRQAHDAAAARHAEDRDREAAKRHAADAMLKLEAKWGTRVDALKRLSEVSRSIDRLRREQDAALLERDELIAQLREVGETWNSLAAQTRLSRQALSKRTL</sequence>
<dbReference type="RefSeq" id="WP_185276612.1">
    <property type="nucleotide sequence ID" value="NZ_CP043641.1"/>
</dbReference>
<proteinExistence type="predicted"/>
<gene>
    <name evidence="3" type="ORF">F1C12_20190</name>
</gene>
<feature type="coiled-coil region" evidence="1">
    <location>
        <begin position="58"/>
        <end position="92"/>
    </location>
</feature>
<accession>A0A7G6YFD9</accession>
<evidence type="ECO:0000256" key="1">
    <source>
        <dbReference type="SAM" id="Coils"/>
    </source>
</evidence>
<dbReference type="EMBL" id="CP043641">
    <property type="protein sequence ID" value="QNE37204.1"/>
    <property type="molecule type" value="Genomic_DNA"/>
</dbReference>
<dbReference type="AlphaFoldDB" id="A0A7G6YFD9"/>
<evidence type="ECO:0000313" key="4">
    <source>
        <dbReference type="Proteomes" id="UP000515511"/>
    </source>
</evidence>